<dbReference type="AlphaFoldDB" id="B7J6M7"/>
<accession>B7J6M7</accession>
<dbReference type="KEGG" id="afr:AFE_0811"/>
<protein>
    <submittedName>
        <fullName evidence="2">Uncharacterized protein</fullName>
    </submittedName>
</protein>
<dbReference type="HOGENOM" id="CLU_3245781_0_0_6"/>
<dbReference type="PaxDb" id="243159-AFE_0811"/>
<dbReference type="Proteomes" id="UP000001362">
    <property type="component" value="Chromosome"/>
</dbReference>
<dbReference type="EMBL" id="CP001219">
    <property type="protein sequence ID" value="ACK79699.1"/>
    <property type="molecule type" value="Genomic_DNA"/>
</dbReference>
<proteinExistence type="predicted"/>
<sequence>MASNPHRRTDAGRCPGGRGQTFTGDAGEIIKEHGDILIDQGA</sequence>
<keyword evidence="3" id="KW-1185">Reference proteome</keyword>
<feature type="region of interest" description="Disordered" evidence="1">
    <location>
        <begin position="1"/>
        <end position="24"/>
    </location>
</feature>
<reference evidence="2 3" key="1">
    <citation type="journal article" date="2008" name="BMC Genomics">
        <title>Acidithiobacillus ferrooxidans metabolism: from genome sequence to industrial applications.</title>
        <authorList>
            <person name="Valdes J."/>
            <person name="Pedroso I."/>
            <person name="Quatrini R."/>
            <person name="Dodson R.J."/>
            <person name="Tettelin H."/>
            <person name="Blake R.II."/>
            <person name="Eisen J.A."/>
            <person name="Holmes D.S."/>
        </authorList>
    </citation>
    <scope>NUCLEOTIDE SEQUENCE [LARGE SCALE GENOMIC DNA]</scope>
    <source>
        <strain evidence="3">ATCC 23270 / DSM 14882 / CIP 104768 / NCIMB 8455</strain>
    </source>
</reference>
<evidence type="ECO:0000256" key="1">
    <source>
        <dbReference type="SAM" id="MobiDB-lite"/>
    </source>
</evidence>
<dbReference type="STRING" id="243159.AFE_0811"/>
<organism evidence="2 3">
    <name type="scientific">Acidithiobacillus ferrooxidans (strain ATCC 23270 / DSM 14882 / CIP 104768 / NCIMB 8455)</name>
    <name type="common">Ferrobacillus ferrooxidans (strain ATCC 23270)</name>
    <dbReference type="NCBI Taxonomy" id="243159"/>
    <lineage>
        <taxon>Bacteria</taxon>
        <taxon>Pseudomonadati</taxon>
        <taxon>Pseudomonadota</taxon>
        <taxon>Acidithiobacillia</taxon>
        <taxon>Acidithiobacillales</taxon>
        <taxon>Acidithiobacillaceae</taxon>
        <taxon>Acidithiobacillus</taxon>
    </lineage>
</organism>
<evidence type="ECO:0000313" key="2">
    <source>
        <dbReference type="EMBL" id="ACK79699.1"/>
    </source>
</evidence>
<name>B7J6M7_ACIF2</name>
<evidence type="ECO:0000313" key="3">
    <source>
        <dbReference type="Proteomes" id="UP000001362"/>
    </source>
</evidence>
<gene>
    <name evidence="2" type="ordered locus">AFE_0811</name>
</gene>